<evidence type="ECO:0000313" key="2">
    <source>
        <dbReference type="EMBL" id="MBW85186.1"/>
    </source>
</evidence>
<dbReference type="AlphaFoldDB" id="A0A2P2IVD3"/>
<feature type="region of interest" description="Disordered" evidence="1">
    <location>
        <begin position="1"/>
        <end position="32"/>
    </location>
</feature>
<reference evidence="2" key="1">
    <citation type="submission" date="2018-02" db="EMBL/GenBank/DDBJ databases">
        <title>Rhizophora mucronata_Transcriptome.</title>
        <authorList>
            <person name="Meera S.P."/>
            <person name="Sreeshan A."/>
            <person name="Augustine A."/>
        </authorList>
    </citation>
    <scope>NUCLEOTIDE SEQUENCE</scope>
    <source>
        <tissue evidence="2">Leaf</tissue>
    </source>
</reference>
<name>A0A2P2IVD3_RHIMU</name>
<sequence>MERETLEREEAEEGGALHGECTDMPSCSSSFSLPFPPPPPSILCPIFSFQFPSQTTRCCCCCDFFFVFLLFFSR</sequence>
<dbReference type="EMBL" id="GGEC01004703">
    <property type="protein sequence ID" value="MBW85186.1"/>
    <property type="molecule type" value="Transcribed_RNA"/>
</dbReference>
<organism evidence="2">
    <name type="scientific">Rhizophora mucronata</name>
    <name type="common">Asiatic mangrove</name>
    <dbReference type="NCBI Taxonomy" id="61149"/>
    <lineage>
        <taxon>Eukaryota</taxon>
        <taxon>Viridiplantae</taxon>
        <taxon>Streptophyta</taxon>
        <taxon>Embryophyta</taxon>
        <taxon>Tracheophyta</taxon>
        <taxon>Spermatophyta</taxon>
        <taxon>Magnoliopsida</taxon>
        <taxon>eudicotyledons</taxon>
        <taxon>Gunneridae</taxon>
        <taxon>Pentapetalae</taxon>
        <taxon>rosids</taxon>
        <taxon>fabids</taxon>
        <taxon>Malpighiales</taxon>
        <taxon>Rhizophoraceae</taxon>
        <taxon>Rhizophora</taxon>
    </lineage>
</organism>
<protein>
    <submittedName>
        <fullName evidence="2">Uncharacterized protein</fullName>
    </submittedName>
</protein>
<accession>A0A2P2IVD3</accession>
<proteinExistence type="predicted"/>
<evidence type="ECO:0000256" key="1">
    <source>
        <dbReference type="SAM" id="MobiDB-lite"/>
    </source>
</evidence>